<evidence type="ECO:0000259" key="3">
    <source>
        <dbReference type="PROSITE" id="PS50086"/>
    </source>
</evidence>
<feature type="compositionally biased region" description="Polar residues" evidence="2">
    <location>
        <begin position="83"/>
        <end position="92"/>
    </location>
</feature>
<feature type="region of interest" description="Disordered" evidence="2">
    <location>
        <begin position="83"/>
        <end position="103"/>
    </location>
</feature>
<feature type="compositionally biased region" description="Basic and acidic residues" evidence="2">
    <location>
        <begin position="93"/>
        <end position="103"/>
    </location>
</feature>
<dbReference type="AlphaFoldDB" id="A0A8B6DYC3"/>
<dbReference type="InterPro" id="IPR000195">
    <property type="entry name" value="Rab-GAP-TBC_dom"/>
</dbReference>
<dbReference type="SMART" id="SM00164">
    <property type="entry name" value="TBC"/>
    <property type="match status" value="1"/>
</dbReference>
<keyword evidence="1" id="KW-0343">GTPase activation</keyword>
<dbReference type="GO" id="GO:0005096">
    <property type="term" value="F:GTPase activator activity"/>
    <property type="evidence" value="ECO:0007669"/>
    <property type="project" value="UniProtKB-KW"/>
</dbReference>
<dbReference type="PROSITE" id="PS50086">
    <property type="entry name" value="TBC_RABGAP"/>
    <property type="match status" value="1"/>
</dbReference>
<gene>
    <name evidence="4" type="ORF">MGAL_10B090013</name>
</gene>
<evidence type="ECO:0000313" key="5">
    <source>
        <dbReference type="Proteomes" id="UP000596742"/>
    </source>
</evidence>
<feature type="compositionally biased region" description="Low complexity" evidence="2">
    <location>
        <begin position="257"/>
        <end position="277"/>
    </location>
</feature>
<dbReference type="Gene3D" id="1.10.8.270">
    <property type="entry name" value="putative rabgap domain of human tbc1 domain family member 14 like domains"/>
    <property type="match status" value="1"/>
</dbReference>
<accession>A0A8B6DYC3</accession>
<dbReference type="Proteomes" id="UP000596742">
    <property type="component" value="Unassembled WGS sequence"/>
</dbReference>
<dbReference type="Gene3D" id="1.10.472.80">
    <property type="entry name" value="Ypt/Rab-GAP domain of gyp1p, domain 3"/>
    <property type="match status" value="1"/>
</dbReference>
<protein>
    <submittedName>
        <fullName evidence="4">TBC1 domain family member 15</fullName>
    </submittedName>
</protein>
<dbReference type="EMBL" id="UYJE01004219">
    <property type="protein sequence ID" value="VDI26156.1"/>
    <property type="molecule type" value="Genomic_DNA"/>
</dbReference>
<evidence type="ECO:0000256" key="2">
    <source>
        <dbReference type="SAM" id="MobiDB-lite"/>
    </source>
</evidence>
<organism evidence="4 5">
    <name type="scientific">Mytilus galloprovincialis</name>
    <name type="common">Mediterranean mussel</name>
    <dbReference type="NCBI Taxonomy" id="29158"/>
    <lineage>
        <taxon>Eukaryota</taxon>
        <taxon>Metazoa</taxon>
        <taxon>Spiralia</taxon>
        <taxon>Lophotrochozoa</taxon>
        <taxon>Mollusca</taxon>
        <taxon>Bivalvia</taxon>
        <taxon>Autobranchia</taxon>
        <taxon>Pteriomorphia</taxon>
        <taxon>Mytilida</taxon>
        <taxon>Mytiloidea</taxon>
        <taxon>Mytilidae</taxon>
        <taxon>Mytilinae</taxon>
        <taxon>Mytilus</taxon>
    </lineage>
</organism>
<name>A0A8B6DYC3_MYTGA</name>
<feature type="region of interest" description="Disordered" evidence="2">
    <location>
        <begin position="256"/>
        <end position="277"/>
    </location>
</feature>
<proteinExistence type="predicted"/>
<sequence>MERRLSSDDEEESFEFVDALEETGEYVMPDIASEAKEDGAIIDENRPDLQVFHSALDQCGKNINLSKFVVDETNKEFKKRQIKTSVNSAKGQTQHDKGQVKGQTEEVVKDFTVNKESISCIDPISKHADLCQEGACSSVGNDIKEEGFDNFNHFKITSESFNDKHDNITCASCKSERQKCQDKQVFVQSGDNSAICKDRTILKGGNCIQGTEQLDGSHSGRVLDQSRPLQSENSFQGVENLNGTSINSCNIHKSEVSNNQSQNTQSSQINECSQQNTSQSNQIQDNAKIHVCNAVDLSTADLHQNLCDSNTEAVKNNKKKSTLHLDCSQTVRMETNQLSGTFSPAFKREKPLCKEEFEKMFDEDGRIVDEHALRKAVFMGGVEPSIRKKVWHFLFGFFPCSSTSREREDILIDYMMKYHEQKSRWKTMLVLNAKPGASLLEQGLVARYQIDTTNRAVRSPDGEFNDPISEFETLQFNLMAGKMKTADPDFKAMSKSFPDLNINSPELKQKIDFMKIQSQVLVNRHNINVKNLWSHLRVIDKDVPRTDRDHEFFKGPLNPNLTVLREVLATFAAFHPKIGYAQGMNDILARFLVVFDSEVETYWCFSHYMSKIQQDFTEEGMVRKIELVVELLEEMDLELLQHLRQHDMGDLMFCHRWLLLGFKREMPFPDSLRCFEILSSHHLELSSLEAETARRKQTMKEFQNLGGITRTARLDTECEYTFELFMCLALLEECRDDLLQSTDTAAVFTVINNGSNGQRKALIWIDGAHSTDWEDIACGPCAGGSGNCVYIADTGGNAGGDANTIYRIREPDHLNGDMHVSIDSTLQFSWDQHDCETVMVDPNGEVYVVSKVSAGHHAKFVHLPKSAWGAHHHVYVNDGVYLSITTNAHDPVGGDISPAGNEILLKTYGRVNYWSVPDRNYAAHITHHPQVLPYHNERQGESVCWDVHGDGYYTLSEGANQPLCCH</sequence>
<dbReference type="OrthoDB" id="10264062at2759"/>
<keyword evidence="5" id="KW-1185">Reference proteome</keyword>
<reference evidence="4" key="1">
    <citation type="submission" date="2018-11" db="EMBL/GenBank/DDBJ databases">
        <authorList>
            <person name="Alioto T."/>
            <person name="Alioto T."/>
        </authorList>
    </citation>
    <scope>NUCLEOTIDE SEQUENCE</scope>
</reference>
<dbReference type="InterPro" id="IPR035969">
    <property type="entry name" value="Rab-GAP_TBC_sf"/>
</dbReference>
<evidence type="ECO:0000313" key="4">
    <source>
        <dbReference type="EMBL" id="VDI26156.1"/>
    </source>
</evidence>
<comment type="caution">
    <text evidence="4">The sequence shown here is derived from an EMBL/GenBank/DDBJ whole genome shotgun (WGS) entry which is preliminary data.</text>
</comment>
<evidence type="ECO:0000256" key="1">
    <source>
        <dbReference type="ARBA" id="ARBA00022468"/>
    </source>
</evidence>
<feature type="non-terminal residue" evidence="4">
    <location>
        <position position="966"/>
    </location>
</feature>
<dbReference type="Pfam" id="PF00566">
    <property type="entry name" value="RabGAP-TBC"/>
    <property type="match status" value="1"/>
</dbReference>
<feature type="domain" description="Rab-GAP TBC" evidence="3">
    <location>
        <begin position="381"/>
        <end position="682"/>
    </location>
</feature>
<dbReference type="SUPFAM" id="SSF47923">
    <property type="entry name" value="Ypt/Rab-GAP domain of gyp1p"/>
    <property type="match status" value="2"/>
</dbReference>
<dbReference type="PANTHER" id="PTHR22957">
    <property type="entry name" value="TBC1 DOMAIN FAMILY MEMBER GTPASE-ACTIVATING PROTEIN"/>
    <property type="match status" value="1"/>
</dbReference>
<dbReference type="PANTHER" id="PTHR22957:SF466">
    <property type="entry name" value="SI:DKEY-238D18.4"/>
    <property type="match status" value="1"/>
</dbReference>